<dbReference type="InterPro" id="IPR050297">
    <property type="entry name" value="LipidA_mod_glycosyltrf_83"/>
</dbReference>
<comment type="subcellular location">
    <subcellularLocation>
        <location evidence="1">Cell membrane</location>
        <topology evidence="1">Multi-pass membrane protein</topology>
    </subcellularLocation>
</comment>
<evidence type="ECO:0000313" key="9">
    <source>
        <dbReference type="EMBL" id="KPL72716.1"/>
    </source>
</evidence>
<dbReference type="PANTHER" id="PTHR33908:SF11">
    <property type="entry name" value="MEMBRANE PROTEIN"/>
    <property type="match status" value="1"/>
</dbReference>
<evidence type="ECO:0000256" key="2">
    <source>
        <dbReference type="ARBA" id="ARBA00022475"/>
    </source>
</evidence>
<evidence type="ECO:0000313" key="10">
    <source>
        <dbReference type="Proteomes" id="UP000050430"/>
    </source>
</evidence>
<feature type="transmembrane region" description="Helical" evidence="8">
    <location>
        <begin position="259"/>
        <end position="281"/>
    </location>
</feature>
<evidence type="ECO:0008006" key="11">
    <source>
        <dbReference type="Google" id="ProtNLM"/>
    </source>
</evidence>
<evidence type="ECO:0000256" key="6">
    <source>
        <dbReference type="ARBA" id="ARBA00022989"/>
    </source>
</evidence>
<dbReference type="GO" id="GO:0016763">
    <property type="term" value="F:pentosyltransferase activity"/>
    <property type="evidence" value="ECO:0007669"/>
    <property type="project" value="TreeGrafter"/>
</dbReference>
<evidence type="ECO:0000256" key="1">
    <source>
        <dbReference type="ARBA" id="ARBA00004651"/>
    </source>
</evidence>
<feature type="transmembrane region" description="Helical" evidence="8">
    <location>
        <begin position="352"/>
        <end position="372"/>
    </location>
</feature>
<dbReference type="PATRIC" id="fig|229920.5.peg.1260"/>
<name>A0A0P6XT95_9CHLR</name>
<keyword evidence="4" id="KW-0808">Transferase</keyword>
<dbReference type="Proteomes" id="UP000050430">
    <property type="component" value="Unassembled WGS sequence"/>
</dbReference>
<dbReference type="GO" id="GO:0009103">
    <property type="term" value="P:lipopolysaccharide biosynthetic process"/>
    <property type="evidence" value="ECO:0007669"/>
    <property type="project" value="UniProtKB-ARBA"/>
</dbReference>
<dbReference type="PANTHER" id="PTHR33908">
    <property type="entry name" value="MANNOSYLTRANSFERASE YKCB-RELATED"/>
    <property type="match status" value="1"/>
</dbReference>
<keyword evidence="10" id="KW-1185">Reference proteome</keyword>
<keyword evidence="5 8" id="KW-0812">Transmembrane</keyword>
<evidence type="ECO:0000256" key="8">
    <source>
        <dbReference type="SAM" id="Phobius"/>
    </source>
</evidence>
<dbReference type="RefSeq" id="WP_062421212.1">
    <property type="nucleotide sequence ID" value="NZ_BBYA01000008.1"/>
</dbReference>
<dbReference type="STRING" id="229920.ADM99_06450"/>
<dbReference type="OrthoDB" id="151278at2"/>
<comment type="caution">
    <text evidence="9">The sequence shown here is derived from an EMBL/GenBank/DDBJ whole genome shotgun (WGS) entry which is preliminary data.</text>
</comment>
<sequence>MKPDFRKTIFLILMGASILVVAIFLVFSASSGYWGFPLDDAWIHQVYARNLVQRGEWSFNPGQPSGGSTSPLWSVLLAGAYLLKISPIIWSGFLGLLSLFGIALFAELILRRWVPAYSGLLPWVGLFFIFEWHLIWASVSGMETVVYICLILAVFFFLGQGKEKSWLAGLLIGLSVWVRPDGITLLGPALLLVVCRKQRWHSTARDLATILAIFLCLFAPYLLFNYQLAGSPWPSTFSAKQAEYSASTTLPIFTRLGSLILPFLAGGGVILLPGIIAAAICIWKEKKVEQAGVFLWFTGYLVLYAVRLPVNYQHGRYMMPAMAGFFLIGLWGVITLVNQWGKNRRANLSRMFWLSALAAVTLTFFVMGLAAFRTDVGIIETEMVQTARWLRDNTPAGSRLAVHDIGAIGYFSNRDVVDLAGLVNPEVIPIMRDEDQLAAYLNRKDVDYLVTFPAWYPKMTSHARQVYQTGGKISPLSGGENMTVYAWKK</sequence>
<evidence type="ECO:0000256" key="5">
    <source>
        <dbReference type="ARBA" id="ARBA00022692"/>
    </source>
</evidence>
<evidence type="ECO:0000256" key="4">
    <source>
        <dbReference type="ARBA" id="ARBA00022679"/>
    </source>
</evidence>
<feature type="transmembrane region" description="Helical" evidence="8">
    <location>
        <begin position="90"/>
        <end position="110"/>
    </location>
</feature>
<evidence type="ECO:0000256" key="3">
    <source>
        <dbReference type="ARBA" id="ARBA00022676"/>
    </source>
</evidence>
<evidence type="ECO:0000256" key="7">
    <source>
        <dbReference type="ARBA" id="ARBA00023136"/>
    </source>
</evidence>
<protein>
    <recommendedName>
        <fullName evidence="11">Glycosyltransferase RgtA/B/C/D-like domain-containing protein</fullName>
    </recommendedName>
</protein>
<dbReference type="AlphaFoldDB" id="A0A0P6XT95"/>
<feature type="transmembrane region" description="Helical" evidence="8">
    <location>
        <begin position="144"/>
        <end position="160"/>
    </location>
</feature>
<keyword evidence="3" id="KW-0328">Glycosyltransferase</keyword>
<feature type="transmembrane region" description="Helical" evidence="8">
    <location>
        <begin position="322"/>
        <end position="340"/>
    </location>
</feature>
<feature type="transmembrane region" description="Helical" evidence="8">
    <location>
        <begin position="9"/>
        <end position="29"/>
    </location>
</feature>
<reference evidence="9 10" key="1">
    <citation type="submission" date="2015-07" db="EMBL/GenBank/DDBJ databases">
        <title>Genome sequence of Leptolinea tardivitalis DSM 16556.</title>
        <authorList>
            <person name="Hemp J."/>
            <person name="Ward L.M."/>
            <person name="Pace L.A."/>
            <person name="Fischer W.W."/>
        </authorList>
    </citation>
    <scope>NUCLEOTIDE SEQUENCE [LARGE SCALE GENOMIC DNA]</scope>
    <source>
        <strain evidence="9 10">YMTK-2</strain>
    </source>
</reference>
<keyword evidence="7 8" id="KW-0472">Membrane</keyword>
<organism evidence="9 10">
    <name type="scientific">Leptolinea tardivitalis</name>
    <dbReference type="NCBI Taxonomy" id="229920"/>
    <lineage>
        <taxon>Bacteria</taxon>
        <taxon>Bacillati</taxon>
        <taxon>Chloroflexota</taxon>
        <taxon>Anaerolineae</taxon>
        <taxon>Anaerolineales</taxon>
        <taxon>Anaerolineaceae</taxon>
        <taxon>Leptolinea</taxon>
    </lineage>
</organism>
<gene>
    <name evidence="9" type="ORF">ADM99_06450</name>
</gene>
<accession>A0A0P6XT95</accession>
<feature type="transmembrane region" description="Helical" evidence="8">
    <location>
        <begin position="293"/>
        <end position="310"/>
    </location>
</feature>
<keyword evidence="2" id="KW-1003">Cell membrane</keyword>
<keyword evidence="6 8" id="KW-1133">Transmembrane helix</keyword>
<feature type="transmembrane region" description="Helical" evidence="8">
    <location>
        <begin position="207"/>
        <end position="224"/>
    </location>
</feature>
<dbReference type="EMBL" id="LGCK01000007">
    <property type="protein sequence ID" value="KPL72716.1"/>
    <property type="molecule type" value="Genomic_DNA"/>
</dbReference>
<dbReference type="GO" id="GO:0005886">
    <property type="term" value="C:plasma membrane"/>
    <property type="evidence" value="ECO:0007669"/>
    <property type="project" value="UniProtKB-SubCell"/>
</dbReference>
<proteinExistence type="predicted"/>
<feature type="transmembrane region" description="Helical" evidence="8">
    <location>
        <begin position="116"/>
        <end position="137"/>
    </location>
</feature>